<accession>A0A4R2J8C2</accession>
<name>A0A4R2J8C2_9PSEU</name>
<sequence length="263" mass="29102">MCNPRRVRVQATRKIAEAWRTEIKQAATARGDVSSEARMTQLISDYLPEPARRAFEQAMRSSPDWELTDGEYRREVPGGHVAYRPDTGELEIVVRLSVAIEAVGTAKLVAEGEVVDEVTAEGIGTYYADGFGGITEEHAKRQAEKAADAKLTELAEQRTASLKQKAEDKAKHELKKRQREATEQAKLSAEHKLTTQAQELQTGLDVRAGEQLEQVQAETLKGIFQLVAAGYSAALQEYAAQYGQNLQVSEEDGVIAIEFELER</sequence>
<comment type="caution">
    <text evidence="2">The sequence shown here is derived from an EMBL/GenBank/DDBJ whole genome shotgun (WGS) entry which is preliminary data.</text>
</comment>
<dbReference type="InterPro" id="IPR045482">
    <property type="entry name" value="fvmX2"/>
</dbReference>
<keyword evidence="3" id="KW-1185">Reference proteome</keyword>
<dbReference type="EMBL" id="SLWS01000011">
    <property type="protein sequence ID" value="TCO52886.1"/>
    <property type="molecule type" value="Genomic_DNA"/>
</dbReference>
<dbReference type="Proteomes" id="UP000295680">
    <property type="component" value="Unassembled WGS sequence"/>
</dbReference>
<reference evidence="2 3" key="1">
    <citation type="submission" date="2019-03" db="EMBL/GenBank/DDBJ databases">
        <title>Genomic Encyclopedia of Type Strains, Phase IV (KMG-IV): sequencing the most valuable type-strain genomes for metagenomic binning, comparative biology and taxonomic classification.</title>
        <authorList>
            <person name="Goeker M."/>
        </authorList>
    </citation>
    <scope>NUCLEOTIDE SEQUENCE [LARGE SCALE GENOMIC DNA]</scope>
    <source>
        <strain evidence="2 3">DSM 45934</strain>
    </source>
</reference>
<protein>
    <recommendedName>
        <fullName evidence="1">FtsH ternary system domain-containing protein</fullName>
    </recommendedName>
</protein>
<organism evidence="2 3">
    <name type="scientific">Actinocrispum wychmicini</name>
    <dbReference type="NCBI Taxonomy" id="1213861"/>
    <lineage>
        <taxon>Bacteria</taxon>
        <taxon>Bacillati</taxon>
        <taxon>Actinomycetota</taxon>
        <taxon>Actinomycetes</taxon>
        <taxon>Pseudonocardiales</taxon>
        <taxon>Pseudonocardiaceae</taxon>
        <taxon>Actinocrispum</taxon>
    </lineage>
</organism>
<dbReference type="Pfam" id="PF20000">
    <property type="entry name" value="fvmX2"/>
    <property type="match status" value="1"/>
</dbReference>
<proteinExistence type="predicted"/>
<evidence type="ECO:0000259" key="1">
    <source>
        <dbReference type="Pfam" id="PF20000"/>
    </source>
</evidence>
<evidence type="ECO:0000313" key="2">
    <source>
        <dbReference type="EMBL" id="TCO52886.1"/>
    </source>
</evidence>
<gene>
    <name evidence="2" type="ORF">EV192_11180</name>
</gene>
<feature type="domain" description="FtsH ternary system" evidence="1">
    <location>
        <begin position="1"/>
        <end position="260"/>
    </location>
</feature>
<dbReference type="AlphaFoldDB" id="A0A4R2J8C2"/>
<dbReference type="OrthoDB" id="3695780at2"/>
<dbReference type="RefSeq" id="WP_132123856.1">
    <property type="nucleotide sequence ID" value="NZ_SLWS01000011.1"/>
</dbReference>
<evidence type="ECO:0000313" key="3">
    <source>
        <dbReference type="Proteomes" id="UP000295680"/>
    </source>
</evidence>